<evidence type="ECO:0000313" key="3">
    <source>
        <dbReference type="Proteomes" id="UP001432027"/>
    </source>
</evidence>
<protein>
    <submittedName>
        <fullName evidence="2">Uncharacterized protein</fullName>
    </submittedName>
</protein>
<feature type="compositionally biased region" description="Low complexity" evidence="1">
    <location>
        <begin position="178"/>
        <end position="205"/>
    </location>
</feature>
<dbReference type="EMBL" id="BTSX01000002">
    <property type="protein sequence ID" value="GMS86196.1"/>
    <property type="molecule type" value="Genomic_DNA"/>
</dbReference>
<reference evidence="2" key="1">
    <citation type="submission" date="2023-10" db="EMBL/GenBank/DDBJ databases">
        <title>Genome assembly of Pristionchus species.</title>
        <authorList>
            <person name="Yoshida K."/>
            <person name="Sommer R.J."/>
        </authorList>
    </citation>
    <scope>NUCLEOTIDE SEQUENCE</scope>
    <source>
        <strain evidence="2">RS0144</strain>
    </source>
</reference>
<feature type="region of interest" description="Disordered" evidence="1">
    <location>
        <begin position="135"/>
        <end position="213"/>
    </location>
</feature>
<evidence type="ECO:0000256" key="1">
    <source>
        <dbReference type="SAM" id="MobiDB-lite"/>
    </source>
</evidence>
<proteinExistence type="predicted"/>
<accession>A0AAV5T3A1</accession>
<keyword evidence="3" id="KW-1185">Reference proteome</keyword>
<organism evidence="2 3">
    <name type="scientific">Pristionchus entomophagus</name>
    <dbReference type="NCBI Taxonomy" id="358040"/>
    <lineage>
        <taxon>Eukaryota</taxon>
        <taxon>Metazoa</taxon>
        <taxon>Ecdysozoa</taxon>
        <taxon>Nematoda</taxon>
        <taxon>Chromadorea</taxon>
        <taxon>Rhabditida</taxon>
        <taxon>Rhabditina</taxon>
        <taxon>Diplogasteromorpha</taxon>
        <taxon>Diplogasteroidea</taxon>
        <taxon>Neodiplogasteridae</taxon>
        <taxon>Pristionchus</taxon>
    </lineage>
</organism>
<feature type="non-terminal residue" evidence="2">
    <location>
        <position position="1"/>
    </location>
</feature>
<evidence type="ECO:0000313" key="2">
    <source>
        <dbReference type="EMBL" id="GMS86196.1"/>
    </source>
</evidence>
<comment type="caution">
    <text evidence="2">The sequence shown here is derived from an EMBL/GenBank/DDBJ whole genome shotgun (WGS) entry which is preliminary data.</text>
</comment>
<feature type="compositionally biased region" description="Basic and acidic residues" evidence="1">
    <location>
        <begin position="148"/>
        <end position="159"/>
    </location>
</feature>
<sequence>AVNMPTDNGHDNLAKCRQEAFDVSEEEKMGLVAVKSIDLFRDLIESDVNPDKIKNAVAALKAERETIQEGDANKDDPTRDAIYGTYEAIELAFAWYGERERKRLQAIADVKKEAEASKENVNDDTFTTYSLATVSDVSSKSVSSAGSKEVKEEVEVKMECEEEEEGPSTSNEKRRPARGAGAKAATSKPASPKKTTKRAAAAAKAKSPKMGKK</sequence>
<gene>
    <name evidence="2" type="ORF">PENTCL1PPCAC_8371</name>
</gene>
<dbReference type="Proteomes" id="UP001432027">
    <property type="component" value="Unassembled WGS sequence"/>
</dbReference>
<dbReference type="AlphaFoldDB" id="A0AAV5T3A1"/>
<feature type="compositionally biased region" description="Low complexity" evidence="1">
    <location>
        <begin position="135"/>
        <end position="147"/>
    </location>
</feature>
<name>A0AAV5T3A1_9BILA</name>